<proteinExistence type="predicted"/>
<reference evidence="1" key="2">
    <citation type="journal article" date="2015" name="Data Brief">
        <title>Shoot transcriptome of the giant reed, Arundo donax.</title>
        <authorList>
            <person name="Barrero R.A."/>
            <person name="Guerrero F.D."/>
            <person name="Moolhuijzen P."/>
            <person name="Goolsby J.A."/>
            <person name="Tidwell J."/>
            <person name="Bellgard S.E."/>
            <person name="Bellgard M.I."/>
        </authorList>
    </citation>
    <scope>NUCLEOTIDE SEQUENCE</scope>
    <source>
        <tissue evidence="1">Shoot tissue taken approximately 20 cm above the soil surface</tissue>
    </source>
</reference>
<organism evidence="1">
    <name type="scientific">Arundo donax</name>
    <name type="common">Giant reed</name>
    <name type="synonym">Donax arundinaceus</name>
    <dbReference type="NCBI Taxonomy" id="35708"/>
    <lineage>
        <taxon>Eukaryota</taxon>
        <taxon>Viridiplantae</taxon>
        <taxon>Streptophyta</taxon>
        <taxon>Embryophyta</taxon>
        <taxon>Tracheophyta</taxon>
        <taxon>Spermatophyta</taxon>
        <taxon>Magnoliopsida</taxon>
        <taxon>Liliopsida</taxon>
        <taxon>Poales</taxon>
        <taxon>Poaceae</taxon>
        <taxon>PACMAD clade</taxon>
        <taxon>Arundinoideae</taxon>
        <taxon>Arundineae</taxon>
        <taxon>Arundo</taxon>
    </lineage>
</organism>
<name>A0A0A9BME1_ARUDO</name>
<sequence>MDFDKWTYYNNMVI</sequence>
<accession>A0A0A9BME1</accession>
<reference evidence="1" key="1">
    <citation type="submission" date="2014-09" db="EMBL/GenBank/DDBJ databases">
        <authorList>
            <person name="Magalhaes I.L.F."/>
            <person name="Oliveira U."/>
            <person name="Santos F.R."/>
            <person name="Vidigal T.H.D.A."/>
            <person name="Brescovit A.D."/>
            <person name="Santos A.J."/>
        </authorList>
    </citation>
    <scope>NUCLEOTIDE SEQUENCE</scope>
    <source>
        <tissue evidence="1">Shoot tissue taken approximately 20 cm above the soil surface</tissue>
    </source>
</reference>
<evidence type="ECO:0000313" key="1">
    <source>
        <dbReference type="EMBL" id="JAD60442.1"/>
    </source>
</evidence>
<protein>
    <submittedName>
        <fullName evidence="1">Uncharacterized protein</fullName>
    </submittedName>
</protein>
<dbReference type="EMBL" id="GBRH01237453">
    <property type="protein sequence ID" value="JAD60442.1"/>
    <property type="molecule type" value="Transcribed_RNA"/>
</dbReference>